<dbReference type="InterPro" id="IPR036291">
    <property type="entry name" value="NAD(P)-bd_dom_sf"/>
</dbReference>
<evidence type="ECO:0000313" key="2">
    <source>
        <dbReference type="EMBL" id="OMG38535.1"/>
    </source>
</evidence>
<evidence type="ECO:0000259" key="1">
    <source>
        <dbReference type="Pfam" id="PF05368"/>
    </source>
</evidence>
<accession>A0A854DDA3</accession>
<feature type="domain" description="NmrA-like" evidence="1">
    <location>
        <begin position="8"/>
        <end position="227"/>
    </location>
</feature>
<protein>
    <submittedName>
        <fullName evidence="2">NAD(P)-dependent oxidoreductase</fullName>
    </submittedName>
</protein>
<reference evidence="2 3" key="1">
    <citation type="submission" date="2016-12" db="EMBL/GenBank/DDBJ databases">
        <title>Genomic comparison of strains in the 'Actinomyces naeslundii' group.</title>
        <authorList>
            <person name="Mughal S.R."/>
            <person name="Do T."/>
            <person name="Gilbert S.C."/>
            <person name="Witherden E.A."/>
            <person name="Didelot X."/>
            <person name="Beighton D."/>
        </authorList>
    </citation>
    <scope>NUCLEOTIDE SEQUENCE [LARGE SCALE GENOMIC DNA]</scope>
    <source>
        <strain evidence="2 3">NCTC 10301</strain>
    </source>
</reference>
<dbReference type="Pfam" id="PF05368">
    <property type="entry name" value="NmrA"/>
    <property type="match status" value="1"/>
</dbReference>
<dbReference type="SUPFAM" id="SSF51735">
    <property type="entry name" value="NAD(P)-binding Rossmann-fold domains"/>
    <property type="match status" value="1"/>
</dbReference>
<gene>
    <name evidence="2" type="ORF">BKH33_01840</name>
</gene>
<dbReference type="AlphaFoldDB" id="A0A854DDA3"/>
<proteinExistence type="predicted"/>
<sequence>MGTVNQPLIAVTGATGRIGGAVAEMLCEGGLEARLLVRDACRAPGWAQDVAVTGYADRATAIEALTGVDILFMVSAAESEDRLEQHLTFIAAAVQAGVKHVVYTSFLGASPQATFTLARTHWSTEQALRDSGMGCTLLRDSFYTDFFIDIAGEGSITGPAGDGRVGAVARADVAASAAAILKDLAAGERCHDDVTYDLTGPEAFTMEEAARTITEVTGRKTVYHEETIEEAYGSRAHYDVPDWEKDAWVSTYTAIAAGELDVISDAVEQLTGRRPLSLHDLLVKS</sequence>
<dbReference type="EMBL" id="MSRR01000003">
    <property type="protein sequence ID" value="OMG38535.1"/>
    <property type="molecule type" value="Genomic_DNA"/>
</dbReference>
<name>A0A854DDA3_ACTNA</name>
<dbReference type="Proteomes" id="UP000187035">
    <property type="component" value="Unassembled WGS sequence"/>
</dbReference>
<evidence type="ECO:0000313" key="3">
    <source>
        <dbReference type="Proteomes" id="UP000187035"/>
    </source>
</evidence>
<dbReference type="PANTHER" id="PTHR47129:SF1">
    <property type="entry name" value="NMRA-LIKE DOMAIN-CONTAINING PROTEIN"/>
    <property type="match status" value="1"/>
</dbReference>
<organism evidence="2 3">
    <name type="scientific">Actinomyces naeslundii</name>
    <dbReference type="NCBI Taxonomy" id="1655"/>
    <lineage>
        <taxon>Bacteria</taxon>
        <taxon>Bacillati</taxon>
        <taxon>Actinomycetota</taxon>
        <taxon>Actinomycetes</taxon>
        <taxon>Actinomycetales</taxon>
        <taxon>Actinomycetaceae</taxon>
        <taxon>Actinomyces</taxon>
    </lineage>
</organism>
<dbReference type="InterPro" id="IPR052718">
    <property type="entry name" value="NmrA-type_oxidoreductase"/>
</dbReference>
<dbReference type="Gene3D" id="3.40.50.720">
    <property type="entry name" value="NAD(P)-binding Rossmann-like Domain"/>
    <property type="match status" value="1"/>
</dbReference>
<dbReference type="CDD" id="cd05269">
    <property type="entry name" value="TMR_SDR_a"/>
    <property type="match status" value="1"/>
</dbReference>
<dbReference type="Gene3D" id="3.90.25.10">
    <property type="entry name" value="UDP-galactose 4-epimerase, domain 1"/>
    <property type="match status" value="1"/>
</dbReference>
<comment type="caution">
    <text evidence="2">The sequence shown here is derived from an EMBL/GenBank/DDBJ whole genome shotgun (WGS) entry which is preliminary data.</text>
</comment>
<dbReference type="InterPro" id="IPR008030">
    <property type="entry name" value="NmrA-like"/>
</dbReference>
<dbReference type="PANTHER" id="PTHR47129">
    <property type="entry name" value="QUINONE OXIDOREDUCTASE 2"/>
    <property type="match status" value="1"/>
</dbReference>